<evidence type="ECO:0000259" key="3">
    <source>
        <dbReference type="Pfam" id="PF01266"/>
    </source>
</evidence>
<dbReference type="PATRIC" id="fig|251221.4.peg.976"/>
<dbReference type="STRING" id="251221.gene:10758434"/>
<keyword evidence="2" id="KW-0812">Transmembrane</keyword>
<feature type="domain" description="FAD dependent oxidoreductase" evidence="3">
    <location>
        <begin position="12"/>
        <end position="372"/>
    </location>
</feature>
<evidence type="ECO:0000256" key="1">
    <source>
        <dbReference type="ARBA" id="ARBA00023002"/>
    </source>
</evidence>
<dbReference type="AlphaFoldDB" id="Q7NM13"/>
<keyword evidence="2" id="KW-0472">Membrane</keyword>
<dbReference type="InterPro" id="IPR036188">
    <property type="entry name" value="FAD/NAD-bd_sf"/>
</dbReference>
<dbReference type="EMBL" id="BA000045">
    <property type="protein sequence ID" value="BAC88897.1"/>
    <property type="molecule type" value="Genomic_DNA"/>
</dbReference>
<reference evidence="4 5" key="2">
    <citation type="journal article" date="2003" name="DNA Res.">
        <title>Complete genome structure of Gloeobacter violaceus PCC 7421, a cyanobacterium that lacks thylakoids (supplement).</title>
        <authorList>
            <person name="Nakamura Y."/>
            <person name="Kaneko T."/>
            <person name="Sato S."/>
            <person name="Mimuro M."/>
            <person name="Miyashita H."/>
            <person name="Tsuchiya T."/>
            <person name="Sasamoto S."/>
            <person name="Watanabe A."/>
            <person name="Kawashima K."/>
            <person name="Kishida Y."/>
            <person name="Kiyokawa C."/>
            <person name="Kohara M."/>
            <person name="Matsumoto M."/>
            <person name="Matsuno A."/>
            <person name="Nakazaki N."/>
            <person name="Shimpo S."/>
            <person name="Takeuchi C."/>
            <person name="Yamada M."/>
            <person name="Tabata S."/>
        </authorList>
    </citation>
    <scope>NUCLEOTIDE SEQUENCE [LARGE SCALE GENOMIC DNA]</scope>
    <source>
        <strain evidence="5">ATCC 29082 / PCC 7421</strain>
    </source>
</reference>
<dbReference type="Pfam" id="PF01266">
    <property type="entry name" value="DAO"/>
    <property type="match status" value="1"/>
</dbReference>
<organism evidence="4 5">
    <name type="scientific">Gloeobacter violaceus (strain ATCC 29082 / PCC 7421)</name>
    <dbReference type="NCBI Taxonomy" id="251221"/>
    <lineage>
        <taxon>Bacteria</taxon>
        <taxon>Bacillati</taxon>
        <taxon>Cyanobacteriota</taxon>
        <taxon>Cyanophyceae</taxon>
        <taxon>Gloeobacterales</taxon>
        <taxon>Gloeobacteraceae</taxon>
        <taxon>Gloeobacter</taxon>
    </lineage>
</organism>
<dbReference type="SUPFAM" id="SSF51905">
    <property type="entry name" value="FAD/NAD(P)-binding domain"/>
    <property type="match status" value="1"/>
</dbReference>
<evidence type="ECO:0000313" key="5">
    <source>
        <dbReference type="Proteomes" id="UP000000557"/>
    </source>
</evidence>
<reference evidence="4 5" key="1">
    <citation type="journal article" date="2003" name="DNA Res.">
        <title>Complete genome structure of Gloeobacter violaceus PCC 7421, a cyanobacterium that lacks thylakoids.</title>
        <authorList>
            <person name="Nakamura Y."/>
            <person name="Kaneko T."/>
            <person name="Sato S."/>
            <person name="Mimuro M."/>
            <person name="Miyashita H."/>
            <person name="Tsuchiya T."/>
            <person name="Sasamoto S."/>
            <person name="Watanabe A."/>
            <person name="Kawashima K."/>
            <person name="Kishida Y."/>
            <person name="Kiyokawa C."/>
            <person name="Kohara M."/>
            <person name="Matsumoto M."/>
            <person name="Matsuno A."/>
            <person name="Nakazaki N."/>
            <person name="Shimpo S."/>
            <person name="Takeuchi C."/>
            <person name="Yamada M."/>
            <person name="Tabata S."/>
        </authorList>
    </citation>
    <scope>NUCLEOTIDE SEQUENCE [LARGE SCALE GENOMIC DNA]</scope>
    <source>
        <strain evidence="5">ATCC 29082 / PCC 7421</strain>
    </source>
</reference>
<dbReference type="eggNOG" id="COG0665">
    <property type="taxonomic scope" value="Bacteria"/>
</dbReference>
<keyword evidence="5" id="KW-1185">Reference proteome</keyword>
<proteinExistence type="predicted"/>
<feature type="transmembrane region" description="Helical" evidence="2">
    <location>
        <begin position="12"/>
        <end position="30"/>
    </location>
</feature>
<dbReference type="OrthoDB" id="9801699at2"/>
<dbReference type="PANTHER" id="PTHR13847">
    <property type="entry name" value="SARCOSINE DEHYDROGENASE-RELATED"/>
    <property type="match status" value="1"/>
</dbReference>
<dbReference type="InterPro" id="IPR006076">
    <property type="entry name" value="FAD-dep_OxRdtase"/>
</dbReference>
<dbReference type="Proteomes" id="UP000000557">
    <property type="component" value="Chromosome"/>
</dbReference>
<dbReference type="HOGENOM" id="CLU_007884_4_0_3"/>
<sequence length="397" mass="42133">MRSESAMKPLADVVIVGGGILGVAVAWALAERRFKVVLLEEKSLSAGATGCTFGWLNATSKTTDWTYHRLNARGMEIYIELEARWGCEALGMGGGGYLAWVNGDDSNAVDSLYDQIRRLQQWDYPAELLELDTLRLLEPQVRFPSAALGLFAPADRWVEAPVLAGFFAGRVRSLGGEIRERCPAVAFRFEDAGHLAAVVTPQGEIATAIAVLTGGIHLPALVRMAARDPIDGERFAVRRVPGLLVQTPPGSAIGLIERLVEPLDGSGLHLRPTLAGGVMLGADGIDERLGDLPPGEEPQAQAAELLHSAARHLKALDDPGLTARSKIGVGVRPVPADGFPIVGPLASAPGVYGVVTHSGITLAPLLGRLLAEEIATGRCPDLLKPYRPDRFVGAAVH</sequence>
<dbReference type="PANTHER" id="PTHR13847:SF289">
    <property type="entry name" value="GLYCINE OXIDASE"/>
    <property type="match status" value="1"/>
</dbReference>
<dbReference type="KEGG" id="gvi:gll0956"/>
<accession>Q7NM13</accession>
<dbReference type="Gene3D" id="3.30.9.10">
    <property type="entry name" value="D-Amino Acid Oxidase, subunit A, domain 2"/>
    <property type="match status" value="1"/>
</dbReference>
<keyword evidence="2" id="KW-1133">Transmembrane helix</keyword>
<dbReference type="Gene3D" id="3.50.50.60">
    <property type="entry name" value="FAD/NAD(P)-binding domain"/>
    <property type="match status" value="1"/>
</dbReference>
<name>Q7NM13_GLOVI</name>
<protein>
    <submittedName>
        <fullName evidence="4">Gll0956 protein</fullName>
    </submittedName>
</protein>
<dbReference type="GO" id="GO:0016491">
    <property type="term" value="F:oxidoreductase activity"/>
    <property type="evidence" value="ECO:0007669"/>
    <property type="project" value="UniProtKB-KW"/>
</dbReference>
<keyword evidence="1" id="KW-0560">Oxidoreductase</keyword>
<dbReference type="GO" id="GO:0005737">
    <property type="term" value="C:cytoplasm"/>
    <property type="evidence" value="ECO:0000318"/>
    <property type="project" value="GO_Central"/>
</dbReference>
<gene>
    <name evidence="4" type="ordered locus">gll0956</name>
</gene>
<dbReference type="EnsemblBacteria" id="BAC88897">
    <property type="protein sequence ID" value="BAC88897"/>
    <property type="gene ID" value="BAC88897"/>
</dbReference>
<evidence type="ECO:0000256" key="2">
    <source>
        <dbReference type="SAM" id="Phobius"/>
    </source>
</evidence>
<dbReference type="InParanoid" id="Q7NM13"/>
<evidence type="ECO:0000313" key="4">
    <source>
        <dbReference type="EMBL" id="BAC88897.1"/>
    </source>
</evidence>